<dbReference type="CDD" id="cd08964">
    <property type="entry name" value="L-asparaginase_II"/>
    <property type="match status" value="1"/>
</dbReference>
<dbReference type="Gene3D" id="3.40.50.40">
    <property type="match status" value="1"/>
</dbReference>
<feature type="active site" description="O-isoaspartyl threonine intermediate" evidence="3">
    <location>
        <position position="13"/>
    </location>
</feature>
<dbReference type="InterPro" id="IPR006034">
    <property type="entry name" value="Asparaginase/glutaminase-like"/>
</dbReference>
<dbReference type="PRINTS" id="PR00139">
    <property type="entry name" value="ASNGLNASE"/>
</dbReference>
<keyword evidence="7" id="KW-1185">Reference proteome</keyword>
<dbReference type="Pfam" id="PF17763">
    <property type="entry name" value="Asparaginase_C"/>
    <property type="match status" value="1"/>
</dbReference>
<dbReference type="SFLD" id="SFLDS00057">
    <property type="entry name" value="Glutaminase/Asparaginase"/>
    <property type="match status" value="1"/>
</dbReference>
<dbReference type="RefSeq" id="WP_312890060.1">
    <property type="nucleotide sequence ID" value="NZ_JACHIR010000001.1"/>
</dbReference>
<evidence type="ECO:0000259" key="5">
    <source>
        <dbReference type="Pfam" id="PF17763"/>
    </source>
</evidence>
<evidence type="ECO:0000256" key="2">
    <source>
        <dbReference type="ARBA" id="ARBA00022801"/>
    </source>
</evidence>
<dbReference type="EC" id="3.5.1.1" evidence="6"/>
<evidence type="ECO:0000256" key="1">
    <source>
        <dbReference type="ARBA" id="ARBA00010518"/>
    </source>
</evidence>
<evidence type="ECO:0000259" key="4">
    <source>
        <dbReference type="Pfam" id="PF00710"/>
    </source>
</evidence>
<dbReference type="AlphaFoldDB" id="A0A7W9KF12"/>
<evidence type="ECO:0000313" key="6">
    <source>
        <dbReference type="EMBL" id="MBB5891207.1"/>
    </source>
</evidence>
<dbReference type="GO" id="GO:0006528">
    <property type="term" value="P:asparagine metabolic process"/>
    <property type="evidence" value="ECO:0007669"/>
    <property type="project" value="InterPro"/>
</dbReference>
<dbReference type="SMART" id="SM00870">
    <property type="entry name" value="Asparaginase"/>
    <property type="match status" value="1"/>
</dbReference>
<dbReference type="Gene3D" id="3.40.50.1170">
    <property type="entry name" value="L-asparaginase, N-terminal domain"/>
    <property type="match status" value="1"/>
</dbReference>
<dbReference type="FunFam" id="3.40.50.1170:FF:000001">
    <property type="entry name" value="L-asparaginase 2"/>
    <property type="match status" value="1"/>
</dbReference>
<dbReference type="InterPro" id="IPR040919">
    <property type="entry name" value="Asparaginase_C"/>
</dbReference>
<dbReference type="InterPro" id="IPR037152">
    <property type="entry name" value="L-asparaginase_N_sf"/>
</dbReference>
<comment type="caution">
    <text evidence="6">The sequence shown here is derived from an EMBL/GenBank/DDBJ whole genome shotgun (WGS) entry which is preliminary data.</text>
</comment>
<feature type="domain" description="Asparaginase/glutaminase C-terminal" evidence="5">
    <location>
        <begin position="213"/>
        <end position="325"/>
    </location>
</feature>
<dbReference type="PROSITE" id="PS51732">
    <property type="entry name" value="ASN_GLN_ASE_3"/>
    <property type="match status" value="1"/>
</dbReference>
<comment type="similarity">
    <text evidence="1">Belongs to the asparaginase 1 family.</text>
</comment>
<protein>
    <submittedName>
        <fullName evidence="6">L-asparaginase</fullName>
        <ecNumber evidence="6">3.5.1.1</ecNumber>
    </submittedName>
</protein>
<proteinExistence type="inferred from homology"/>
<keyword evidence="2 6" id="KW-0378">Hydrolase</keyword>
<dbReference type="PANTHER" id="PTHR11707">
    <property type="entry name" value="L-ASPARAGINASE"/>
    <property type="match status" value="1"/>
</dbReference>
<dbReference type="EMBL" id="JACHIR010000001">
    <property type="protein sequence ID" value="MBB5891207.1"/>
    <property type="molecule type" value="Genomic_DNA"/>
</dbReference>
<dbReference type="GO" id="GO:0004067">
    <property type="term" value="F:asparaginase activity"/>
    <property type="evidence" value="ECO:0007669"/>
    <property type="project" value="UniProtKB-UniRule"/>
</dbReference>
<organism evidence="6 7">
    <name type="scientific">Kutzneria kofuensis</name>
    <dbReference type="NCBI Taxonomy" id="103725"/>
    <lineage>
        <taxon>Bacteria</taxon>
        <taxon>Bacillati</taxon>
        <taxon>Actinomycetota</taxon>
        <taxon>Actinomycetes</taxon>
        <taxon>Pseudonocardiales</taxon>
        <taxon>Pseudonocardiaceae</taxon>
        <taxon>Kutzneria</taxon>
    </lineage>
</organism>
<dbReference type="InterPro" id="IPR004550">
    <property type="entry name" value="AsnASE_II"/>
</dbReference>
<dbReference type="SUPFAM" id="SSF53774">
    <property type="entry name" value="Glutaminase/Asparaginase"/>
    <property type="match status" value="1"/>
</dbReference>
<sequence length="329" mass="33293">MTDFVTVIALGGTIAMARPADGSTGAVPALDVDELLASVPGLGEVGVPLRTIAFRSLPGASVGFDDLTALAELITAEIDAGARGVVVTQGTDTIEETAFFLDTSVLDGAPVVVTGAMRNPSLAGADGPANLLAAVQVAASEQADGLGCVVVFADEVHAARYVTKAHSASIAAFVSPNTGPIGYVVEGSLRLLNRPADVLKVYVPQGAPEPTIGLVTVTLGDDGAVLKAIGDAVDGLVVAAFGAGHVPVAMVEPLTALAQRMPVILASRTGAGPVLAETYGFPGSEQDLLRRGLIGAGFLSPVKARILLRQLLAARAGTDDIRKAFIGEE</sequence>
<reference evidence="6 7" key="1">
    <citation type="submission" date="2020-08" db="EMBL/GenBank/DDBJ databases">
        <title>Sequencing the genomes of 1000 actinobacteria strains.</title>
        <authorList>
            <person name="Klenk H.-P."/>
        </authorList>
    </citation>
    <scope>NUCLEOTIDE SEQUENCE [LARGE SCALE GENOMIC DNA]</scope>
    <source>
        <strain evidence="6 7">DSM 43851</strain>
    </source>
</reference>
<dbReference type="Pfam" id="PF00710">
    <property type="entry name" value="Asparaginase"/>
    <property type="match status" value="1"/>
</dbReference>
<dbReference type="InterPro" id="IPR027473">
    <property type="entry name" value="L-asparaginase_C"/>
</dbReference>
<accession>A0A7W9KF12</accession>
<name>A0A7W9KF12_9PSEU</name>
<dbReference type="PIRSF" id="PIRSF001220">
    <property type="entry name" value="L-ASNase_gatD"/>
    <property type="match status" value="1"/>
</dbReference>
<dbReference type="InterPro" id="IPR027474">
    <property type="entry name" value="L-asparaginase_N"/>
</dbReference>
<dbReference type="Proteomes" id="UP000585638">
    <property type="component" value="Unassembled WGS sequence"/>
</dbReference>
<evidence type="ECO:0000256" key="3">
    <source>
        <dbReference type="PIRSR" id="PIRSR001220-1"/>
    </source>
</evidence>
<feature type="domain" description="L-asparaginase N-terminal" evidence="4">
    <location>
        <begin position="5"/>
        <end position="195"/>
    </location>
</feature>
<gene>
    <name evidence="6" type="ORF">BJ998_002403</name>
</gene>
<dbReference type="PANTHER" id="PTHR11707:SF28">
    <property type="entry name" value="60 KDA LYSOPHOSPHOLIPASE"/>
    <property type="match status" value="1"/>
</dbReference>
<dbReference type="InterPro" id="IPR036152">
    <property type="entry name" value="Asp/glu_Ase-like_sf"/>
</dbReference>
<dbReference type="PIRSF" id="PIRSF500176">
    <property type="entry name" value="L_ASNase"/>
    <property type="match status" value="1"/>
</dbReference>
<evidence type="ECO:0000313" key="7">
    <source>
        <dbReference type="Proteomes" id="UP000585638"/>
    </source>
</evidence>